<feature type="non-terminal residue" evidence="1">
    <location>
        <position position="437"/>
    </location>
</feature>
<organism evidence="1 2">
    <name type="scientific">Acaulospora colombiana</name>
    <dbReference type="NCBI Taxonomy" id="27376"/>
    <lineage>
        <taxon>Eukaryota</taxon>
        <taxon>Fungi</taxon>
        <taxon>Fungi incertae sedis</taxon>
        <taxon>Mucoromycota</taxon>
        <taxon>Glomeromycotina</taxon>
        <taxon>Glomeromycetes</taxon>
        <taxon>Diversisporales</taxon>
        <taxon>Acaulosporaceae</taxon>
        <taxon>Acaulospora</taxon>
    </lineage>
</organism>
<dbReference type="Proteomes" id="UP000789525">
    <property type="component" value="Unassembled WGS sequence"/>
</dbReference>
<dbReference type="EMBL" id="CAJVPT010030137">
    <property type="protein sequence ID" value="CAG8693329.1"/>
    <property type="molecule type" value="Genomic_DNA"/>
</dbReference>
<sequence>MSTPPIQPSDQLHPPSLSPLKLNSSLSSISSGHTPPNNLHSQAFTMSAAVTSTRTSQPSGPNTNGRPGKKASSNLFIPRKPARRPLPGGVSNPSTPKVNGSQSLPASQASSNATTSAPNAKSPFPPTRSGTPGPSAPPSQPRGVSQAPPPLDAPFVEFDLLTGDVNGPFGLSGFNGQLDWNIFKFHRIPGNKTINTAFEFPIKLNRKNYKFLETGMDLDEEDLGSLPDGAGGLMEGLNLQELKNVIVPSSAAEIGNPSTSNVAVKTENPNSGPSTSGGKKAEKAEKMVPLKGPDGQPVIGSDGQPVMIPAAMAGQVKGGRLPFIPGVTPGSDPKGKKAGWGKGKGGNAEGGGAGKGPDDKPAGGRRRGGKKTRQVSRLIVSSTGSFLILLKVFMMDEKARKLRKEERFPWLWEDASGREIWEGKRVERNRVKMQLLQ</sequence>
<keyword evidence="2" id="KW-1185">Reference proteome</keyword>
<name>A0ACA9P8F6_9GLOM</name>
<evidence type="ECO:0000313" key="1">
    <source>
        <dbReference type="EMBL" id="CAG8693329.1"/>
    </source>
</evidence>
<evidence type="ECO:0000313" key="2">
    <source>
        <dbReference type="Proteomes" id="UP000789525"/>
    </source>
</evidence>
<accession>A0ACA9P8F6</accession>
<gene>
    <name evidence="1" type="ORF">ACOLOM_LOCUS9924</name>
</gene>
<reference evidence="1" key="1">
    <citation type="submission" date="2021-06" db="EMBL/GenBank/DDBJ databases">
        <authorList>
            <person name="Kallberg Y."/>
            <person name="Tangrot J."/>
            <person name="Rosling A."/>
        </authorList>
    </citation>
    <scope>NUCLEOTIDE SEQUENCE</scope>
    <source>
        <strain evidence="1">CL356</strain>
    </source>
</reference>
<comment type="caution">
    <text evidence="1">The sequence shown here is derived from an EMBL/GenBank/DDBJ whole genome shotgun (WGS) entry which is preliminary data.</text>
</comment>
<proteinExistence type="predicted"/>
<protein>
    <submittedName>
        <fullName evidence="1">6640_t:CDS:1</fullName>
    </submittedName>
</protein>